<name>A0A080MBN5_9PROT</name>
<evidence type="ECO:0000313" key="16">
    <source>
        <dbReference type="Proteomes" id="UP000509684"/>
    </source>
</evidence>
<dbReference type="Pfam" id="PF00370">
    <property type="entry name" value="FGGY_N"/>
    <property type="match status" value="1"/>
</dbReference>
<dbReference type="EC" id="2.7.1.30" evidence="9"/>
<keyword evidence="15" id="KW-1185">Reference proteome</keyword>
<feature type="binding site" evidence="9">
    <location>
        <position position="268"/>
    </location>
    <ligand>
        <name>ADP</name>
        <dbReference type="ChEBI" id="CHEBI:456216"/>
    </ligand>
</feature>
<feature type="binding site" evidence="9">
    <location>
        <position position="413"/>
    </location>
    <ligand>
        <name>ATP</name>
        <dbReference type="ChEBI" id="CHEBI:30616"/>
    </ligand>
</feature>
<dbReference type="InterPro" id="IPR018483">
    <property type="entry name" value="Carb_kinase_FGGY_CS"/>
</dbReference>
<evidence type="ECO:0000256" key="3">
    <source>
        <dbReference type="ARBA" id="ARBA00022679"/>
    </source>
</evidence>
<accession>A0A7D5NDZ4</accession>
<evidence type="ECO:0000256" key="4">
    <source>
        <dbReference type="ARBA" id="ARBA00022741"/>
    </source>
</evidence>
<reference evidence="14 16" key="2">
    <citation type="journal article" date="2019" name="Microbiome">
        <title>Annotated bacterial chromosomes from frame-shift-corrected long-read metagenomic data.</title>
        <authorList>
            <person name="Arumugam K."/>
            <person name="Bagci C."/>
            <person name="Bessarab I."/>
            <person name="Beier S."/>
            <person name="Buchfink B."/>
            <person name="Gorska A."/>
            <person name="Qiu G."/>
            <person name="Huson D.H."/>
            <person name="Williams R.B.H."/>
        </authorList>
    </citation>
    <scope>NUCLEOTIDE SEQUENCE [LARGE SCALE GENOMIC DNA]</scope>
    <source>
        <strain evidence="14">SSA1</strain>
    </source>
</reference>
<comment type="activity regulation">
    <text evidence="9">Inhibited by fructose 1,6-bisphosphate (FBP).</text>
</comment>
<dbReference type="Proteomes" id="UP000509684">
    <property type="component" value="Chromosome"/>
</dbReference>
<feature type="binding site" evidence="9">
    <location>
        <position position="247"/>
    </location>
    <ligand>
        <name>glycerol</name>
        <dbReference type="ChEBI" id="CHEBI:17754"/>
    </ligand>
</feature>
<evidence type="ECO:0000256" key="10">
    <source>
        <dbReference type="RuleBase" id="RU003733"/>
    </source>
</evidence>
<accession>A0A080MBN5</accession>
<evidence type="ECO:0000256" key="5">
    <source>
        <dbReference type="ARBA" id="ARBA00022777"/>
    </source>
</evidence>
<dbReference type="GO" id="GO:0004370">
    <property type="term" value="F:glycerol kinase activity"/>
    <property type="evidence" value="ECO:0007669"/>
    <property type="project" value="UniProtKB-UniRule"/>
</dbReference>
<dbReference type="NCBIfam" id="TIGR01311">
    <property type="entry name" value="glycerol_kin"/>
    <property type="match status" value="1"/>
</dbReference>
<dbReference type="FunFam" id="3.30.420.40:FF:000007">
    <property type="entry name" value="Glycerol kinase"/>
    <property type="match status" value="1"/>
</dbReference>
<comment type="similarity">
    <text evidence="2 9 10">Belongs to the FGGY kinase family.</text>
</comment>
<dbReference type="HAMAP" id="MF_00186">
    <property type="entry name" value="Glycerol_kin"/>
    <property type="match status" value="1"/>
</dbReference>
<feature type="binding site" evidence="9">
    <location>
        <position position="316"/>
    </location>
    <ligand>
        <name>ATP</name>
        <dbReference type="ChEBI" id="CHEBI:30616"/>
    </ligand>
</feature>
<dbReference type="KEGG" id="acog:HWD57_03850"/>
<feature type="binding site" evidence="9">
    <location>
        <position position="84"/>
    </location>
    <ligand>
        <name>glycerol</name>
        <dbReference type="ChEBI" id="CHEBI:17754"/>
    </ligand>
</feature>
<evidence type="ECO:0000256" key="1">
    <source>
        <dbReference type="ARBA" id="ARBA00005190"/>
    </source>
</evidence>
<feature type="binding site" evidence="9">
    <location>
        <position position="312"/>
    </location>
    <ligand>
        <name>ADP</name>
        <dbReference type="ChEBI" id="CHEBI:456216"/>
    </ligand>
</feature>
<feature type="binding site" evidence="9">
    <location>
        <position position="13"/>
    </location>
    <ligand>
        <name>ADP</name>
        <dbReference type="ChEBI" id="CHEBI:456216"/>
    </ligand>
</feature>
<keyword evidence="7 9" id="KW-0067">ATP-binding</keyword>
<dbReference type="EMBL" id="JDST02000015">
    <property type="protein sequence ID" value="KFB77865.1"/>
    <property type="molecule type" value="Genomic_DNA"/>
</dbReference>
<dbReference type="CDD" id="cd07786">
    <property type="entry name" value="FGGY_EcGK_like"/>
    <property type="match status" value="1"/>
</dbReference>
<dbReference type="InterPro" id="IPR018485">
    <property type="entry name" value="FGGY_C"/>
</dbReference>
<feature type="binding site" evidence="9">
    <location>
        <position position="413"/>
    </location>
    <ligand>
        <name>ADP</name>
        <dbReference type="ChEBI" id="CHEBI:456216"/>
    </ligand>
</feature>
<comment type="caution">
    <text evidence="9">Lacks conserved residue(s) required for the propagation of feature annotation.</text>
</comment>
<evidence type="ECO:0000256" key="8">
    <source>
        <dbReference type="ARBA" id="ARBA00052101"/>
    </source>
</evidence>
<gene>
    <name evidence="9 13" type="primary">glpK</name>
    <name evidence="13" type="ORF">AW06_000832</name>
    <name evidence="14" type="ORF">HWD57_03850</name>
</gene>
<feature type="binding site" evidence="9">
    <location>
        <position position="268"/>
    </location>
    <ligand>
        <name>ATP</name>
        <dbReference type="ChEBI" id="CHEBI:30616"/>
    </ligand>
</feature>
<evidence type="ECO:0000256" key="2">
    <source>
        <dbReference type="ARBA" id="ARBA00009156"/>
    </source>
</evidence>
<dbReference type="PANTHER" id="PTHR10196:SF69">
    <property type="entry name" value="GLYCEROL KINASE"/>
    <property type="match status" value="1"/>
</dbReference>
<reference evidence="13 15" key="1">
    <citation type="submission" date="2014-02" db="EMBL/GenBank/DDBJ databases">
        <title>Expanding our view of genomic diversity in Candidatus Accumulibacter clades.</title>
        <authorList>
            <person name="Skennerton C.T."/>
            <person name="Barr J.J."/>
            <person name="Slater F.R."/>
            <person name="Bond P.L."/>
            <person name="Tyson G.W."/>
        </authorList>
    </citation>
    <scope>NUCLEOTIDE SEQUENCE [LARGE SCALE GENOMIC DNA]</scope>
    <source>
        <strain evidence="15">SK-02</strain>
    </source>
</reference>
<feature type="binding site" evidence="9">
    <location>
        <position position="312"/>
    </location>
    <ligand>
        <name>ATP</name>
        <dbReference type="ChEBI" id="CHEBI:30616"/>
    </ligand>
</feature>
<feature type="binding site" evidence="9">
    <location>
        <position position="246"/>
    </location>
    <ligand>
        <name>glycerol</name>
        <dbReference type="ChEBI" id="CHEBI:17754"/>
    </ligand>
</feature>
<dbReference type="Gene3D" id="3.30.420.40">
    <property type="match status" value="2"/>
</dbReference>
<proteinExistence type="inferred from homology"/>
<dbReference type="EMBL" id="CP058708">
    <property type="protein sequence ID" value="QLH52432.1"/>
    <property type="molecule type" value="Genomic_DNA"/>
</dbReference>
<keyword evidence="6 9" id="KW-0319">Glycerol metabolism</keyword>
<dbReference type="GO" id="GO:0005524">
    <property type="term" value="F:ATP binding"/>
    <property type="evidence" value="ECO:0007669"/>
    <property type="project" value="UniProtKB-UniRule"/>
</dbReference>
<comment type="pathway">
    <text evidence="1 9">Polyol metabolism; glycerol degradation via glycerol kinase pathway; sn-glycerol 3-phosphate from glycerol: step 1/1.</text>
</comment>
<feature type="binding site" evidence="9">
    <location>
        <position position="417"/>
    </location>
    <ligand>
        <name>ADP</name>
        <dbReference type="ChEBI" id="CHEBI:456216"/>
    </ligand>
</feature>
<keyword evidence="4 9" id="KW-0547">Nucleotide-binding</keyword>
<dbReference type="Pfam" id="PF02782">
    <property type="entry name" value="FGGY_C"/>
    <property type="match status" value="1"/>
</dbReference>
<dbReference type="NCBIfam" id="NF000756">
    <property type="entry name" value="PRK00047.1"/>
    <property type="match status" value="1"/>
</dbReference>
<feature type="domain" description="Carbohydrate kinase FGGY N-terminal" evidence="11">
    <location>
        <begin position="5"/>
        <end position="253"/>
    </location>
</feature>
<dbReference type="RefSeq" id="WP_034945811.1">
    <property type="nucleotide sequence ID" value="NZ_JDST02000015.1"/>
</dbReference>
<feature type="binding site" evidence="9">
    <location>
        <position position="14"/>
    </location>
    <ligand>
        <name>ATP</name>
        <dbReference type="ChEBI" id="CHEBI:30616"/>
    </ligand>
</feature>
<dbReference type="InterPro" id="IPR000577">
    <property type="entry name" value="Carb_kinase_FGGY"/>
</dbReference>
<dbReference type="UniPathway" id="UPA00618">
    <property type="reaction ID" value="UER00672"/>
</dbReference>
<dbReference type="PIRSF" id="PIRSF000538">
    <property type="entry name" value="GlpK"/>
    <property type="match status" value="1"/>
</dbReference>
<evidence type="ECO:0000313" key="14">
    <source>
        <dbReference type="EMBL" id="QLH52432.1"/>
    </source>
</evidence>
<feature type="binding site" evidence="9">
    <location>
        <position position="135"/>
    </location>
    <ligand>
        <name>glycerol</name>
        <dbReference type="ChEBI" id="CHEBI:17754"/>
    </ligand>
</feature>
<feature type="domain" description="Carbohydrate kinase FGGY C-terminal" evidence="12">
    <location>
        <begin position="263"/>
        <end position="452"/>
    </location>
</feature>
<dbReference type="FunFam" id="3.30.420.40:FF:000008">
    <property type="entry name" value="Glycerol kinase"/>
    <property type="match status" value="1"/>
</dbReference>
<organism evidence="13 15">
    <name type="scientific">Candidatus Accumulibacter cognatus</name>
    <dbReference type="NCBI Taxonomy" id="2954383"/>
    <lineage>
        <taxon>Bacteria</taxon>
        <taxon>Pseudomonadati</taxon>
        <taxon>Pseudomonadota</taxon>
        <taxon>Betaproteobacteria</taxon>
        <taxon>Candidatus Accumulibacter</taxon>
    </lineage>
</organism>
<evidence type="ECO:0000259" key="11">
    <source>
        <dbReference type="Pfam" id="PF00370"/>
    </source>
</evidence>
<comment type="catalytic activity">
    <reaction evidence="8 9">
        <text>glycerol + ATP = sn-glycerol 3-phosphate + ADP + H(+)</text>
        <dbReference type="Rhea" id="RHEA:21644"/>
        <dbReference type="ChEBI" id="CHEBI:15378"/>
        <dbReference type="ChEBI" id="CHEBI:17754"/>
        <dbReference type="ChEBI" id="CHEBI:30616"/>
        <dbReference type="ChEBI" id="CHEBI:57597"/>
        <dbReference type="ChEBI" id="CHEBI:456216"/>
        <dbReference type="EC" id="2.7.1.30"/>
    </reaction>
</comment>
<dbReference type="PANTHER" id="PTHR10196">
    <property type="entry name" value="SUGAR KINASE"/>
    <property type="match status" value="1"/>
</dbReference>
<keyword evidence="5 9" id="KW-0418">Kinase</keyword>
<feature type="binding site" evidence="9">
    <location>
        <position position="84"/>
    </location>
    <ligand>
        <name>sn-glycerol 3-phosphate</name>
        <dbReference type="ChEBI" id="CHEBI:57597"/>
    </ligand>
</feature>
<evidence type="ECO:0000259" key="12">
    <source>
        <dbReference type="Pfam" id="PF02782"/>
    </source>
</evidence>
<dbReference type="GO" id="GO:0019563">
    <property type="term" value="P:glycerol catabolic process"/>
    <property type="evidence" value="ECO:0007669"/>
    <property type="project" value="UniProtKB-UniRule"/>
</dbReference>
<dbReference type="GO" id="GO:0005829">
    <property type="term" value="C:cytosol"/>
    <property type="evidence" value="ECO:0007669"/>
    <property type="project" value="TreeGrafter"/>
</dbReference>
<dbReference type="PROSITE" id="PS00933">
    <property type="entry name" value="FGGY_KINASES_1"/>
    <property type="match status" value="1"/>
</dbReference>
<feature type="binding site" evidence="9">
    <location>
        <position position="13"/>
    </location>
    <ligand>
        <name>sn-glycerol 3-phosphate</name>
        <dbReference type="ChEBI" id="CHEBI:57597"/>
    </ligand>
</feature>
<comment type="function">
    <text evidence="9">Key enzyme in the regulation of glycerol uptake and metabolism. Catalyzes the phosphorylation of glycerol to yield sn-glycerol 3-phosphate.</text>
</comment>
<reference evidence="14" key="3">
    <citation type="submission" date="2020-06" db="EMBL/GenBank/DDBJ databases">
        <authorList>
            <person name="Arumugam K."/>
            <person name="Besarab I."/>
            <person name="Haryono M."/>
            <person name="Bagci C."/>
            <person name="Beier S."/>
            <person name="Buchfink B."/>
            <person name="Gorska A."/>
            <person name="Qiu G."/>
            <person name="Huson D.H."/>
            <person name="Williams R.B."/>
        </authorList>
    </citation>
    <scope>NUCLEOTIDE SEQUENCE</scope>
    <source>
        <strain evidence="14">SSA1</strain>
    </source>
</reference>
<dbReference type="Proteomes" id="UP000021315">
    <property type="component" value="Unassembled WGS sequence"/>
</dbReference>
<feature type="binding site" evidence="9">
    <location>
        <position position="13"/>
    </location>
    <ligand>
        <name>ATP</name>
        <dbReference type="ChEBI" id="CHEBI:30616"/>
    </ligand>
</feature>
<dbReference type="GO" id="GO:0006072">
    <property type="term" value="P:glycerol-3-phosphate metabolic process"/>
    <property type="evidence" value="ECO:0007669"/>
    <property type="project" value="InterPro"/>
</dbReference>
<dbReference type="InterPro" id="IPR018484">
    <property type="entry name" value="FGGY_N"/>
</dbReference>
<feature type="binding site" evidence="9">
    <location>
        <position position="83"/>
    </location>
    <ligand>
        <name>sn-glycerol 3-phosphate</name>
        <dbReference type="ChEBI" id="CHEBI:57597"/>
    </ligand>
</feature>
<evidence type="ECO:0000313" key="13">
    <source>
        <dbReference type="EMBL" id="KFB77865.1"/>
    </source>
</evidence>
<evidence type="ECO:0000256" key="7">
    <source>
        <dbReference type="ARBA" id="ARBA00022840"/>
    </source>
</evidence>
<keyword evidence="3 9" id="KW-0808">Transferase</keyword>
<evidence type="ECO:0000313" key="15">
    <source>
        <dbReference type="Proteomes" id="UP000021315"/>
    </source>
</evidence>
<evidence type="ECO:0000256" key="9">
    <source>
        <dbReference type="HAMAP-Rule" id="MF_00186"/>
    </source>
</evidence>
<protein>
    <recommendedName>
        <fullName evidence="9">Glycerol kinase</fullName>
        <ecNumber evidence="9">2.7.1.30</ecNumber>
    </recommendedName>
    <alternativeName>
        <fullName evidence="9">ATP:glycerol 3-phosphotransferase</fullName>
    </alternativeName>
    <alternativeName>
        <fullName evidence="9">Glycerokinase</fullName>
        <shortName evidence="9">GK</shortName>
    </alternativeName>
</protein>
<dbReference type="SUPFAM" id="SSF53067">
    <property type="entry name" value="Actin-like ATPase domain"/>
    <property type="match status" value="2"/>
</dbReference>
<dbReference type="STRING" id="1453999.AW06_000832"/>
<feature type="binding site" evidence="9">
    <location>
        <position position="135"/>
    </location>
    <ligand>
        <name>sn-glycerol 3-phosphate</name>
        <dbReference type="ChEBI" id="CHEBI:57597"/>
    </ligand>
</feature>
<dbReference type="PROSITE" id="PS00445">
    <property type="entry name" value="FGGY_KINASES_2"/>
    <property type="match status" value="1"/>
</dbReference>
<dbReference type="InterPro" id="IPR043129">
    <property type="entry name" value="ATPase_NBD"/>
</dbReference>
<dbReference type="InterPro" id="IPR005999">
    <property type="entry name" value="Glycerol_kin"/>
</dbReference>
<evidence type="ECO:0000256" key="6">
    <source>
        <dbReference type="ARBA" id="ARBA00022798"/>
    </source>
</evidence>
<feature type="binding site" evidence="9">
    <location>
        <position position="83"/>
    </location>
    <ligand>
        <name>glycerol</name>
        <dbReference type="ChEBI" id="CHEBI:17754"/>
    </ligand>
</feature>
<feature type="binding site" evidence="9">
    <location>
        <position position="246"/>
    </location>
    <ligand>
        <name>sn-glycerol 3-phosphate</name>
        <dbReference type="ChEBI" id="CHEBI:57597"/>
    </ligand>
</feature>
<dbReference type="AlphaFoldDB" id="A0A080MBN5"/>
<sequence>MRAGYVLSIDQGTTGTTVLIFDHDGQVKGRAYSEFTQHYPRPGWVEHDAEEIWQVTLKVIGEALRSARVRATDLHAIGITNQRETTVLWDRATGKPVARAIVWQDRRTARHCDELKARGLEEMIRHRTGLVIDPYFSGTKVKWLLDQVDGLRERAGRGEIAFGTIDCWLIWQLTGGKAHATDYSNASRTLLYNIQELCWDEEILELLDIPKAILPAVRPSACIFGSTDPEMFFGTHGIPVAGVAGDQQAALFGQACHGAGLAKNTYGTGSFVLMNTGTQRVLSKEKLLTTIAWGIGDEPVEYALEGAIFITGAAVQWLRDGLGIIRSASEVEALARSVPDNEGVYFVPALVGLGAPHWDPYARGLLIGITRGTTRGHLVRAVLESMAYQTRDVIEAMQRDSGITLKELRCDGGASVNRLLMQFQADILGVPVEVPRIVETTALGAAYLAGLATGFWSSRVELAEKWQLDNRYTPHLDESGRQRLFRRWHRAVERSQGWALDDEGDAPGVS</sequence>